<feature type="compositionally biased region" description="Polar residues" evidence="1">
    <location>
        <begin position="24"/>
        <end position="35"/>
    </location>
</feature>
<evidence type="ECO:0000256" key="1">
    <source>
        <dbReference type="SAM" id="MobiDB-lite"/>
    </source>
</evidence>
<accession>U2CN15</accession>
<dbReference type="Proteomes" id="UP000016496">
    <property type="component" value="Unassembled WGS sequence"/>
</dbReference>
<organism evidence="2 3">
    <name type="scientific">Bacteroides pyogenes F0041</name>
    <dbReference type="NCBI Taxonomy" id="1321819"/>
    <lineage>
        <taxon>Bacteria</taxon>
        <taxon>Pseudomonadati</taxon>
        <taxon>Bacteroidota</taxon>
        <taxon>Bacteroidia</taxon>
        <taxon>Bacteroidales</taxon>
        <taxon>Bacteroidaceae</taxon>
        <taxon>Bacteroides</taxon>
    </lineage>
</organism>
<name>U2CN15_9BACE</name>
<dbReference type="AlphaFoldDB" id="U2CN15"/>
<reference evidence="2 3" key="1">
    <citation type="submission" date="2013-08" db="EMBL/GenBank/DDBJ databases">
        <authorList>
            <person name="Weinstock G."/>
            <person name="Sodergren E."/>
            <person name="Wylie T."/>
            <person name="Fulton L."/>
            <person name="Fulton R."/>
            <person name="Fronick C."/>
            <person name="O'Laughlin M."/>
            <person name="Godfrey J."/>
            <person name="Miner T."/>
            <person name="Herter B."/>
            <person name="Appelbaum E."/>
            <person name="Cordes M."/>
            <person name="Lek S."/>
            <person name="Wollam A."/>
            <person name="Pepin K.H."/>
            <person name="Palsikar V.B."/>
            <person name="Mitreva M."/>
            <person name="Wilson R.K."/>
        </authorList>
    </citation>
    <scope>NUCLEOTIDE SEQUENCE [LARGE SCALE GENOMIC DNA]</scope>
    <source>
        <strain evidence="2 3">F0041</strain>
    </source>
</reference>
<protein>
    <submittedName>
        <fullName evidence="2">Uncharacterized protein</fullName>
    </submittedName>
</protein>
<comment type="caution">
    <text evidence="2">The sequence shown here is derived from an EMBL/GenBank/DDBJ whole genome shotgun (WGS) entry which is preliminary data.</text>
</comment>
<sequence length="67" mass="7729">MKQAEHLFERNETTLLQQRLLSSPTTAFHNSSKSPATIRKGCNRHRQPQPSSNHILKVYLLFSQLIV</sequence>
<evidence type="ECO:0000313" key="2">
    <source>
        <dbReference type="EMBL" id="ERI85940.1"/>
    </source>
</evidence>
<dbReference type="EMBL" id="AWSV01000061">
    <property type="protein sequence ID" value="ERI85940.1"/>
    <property type="molecule type" value="Genomic_DNA"/>
</dbReference>
<evidence type="ECO:0000313" key="3">
    <source>
        <dbReference type="Proteomes" id="UP000016496"/>
    </source>
</evidence>
<dbReference type="HOGENOM" id="CLU_2803598_0_0_10"/>
<proteinExistence type="predicted"/>
<gene>
    <name evidence="2" type="ORF">HMPREF1981_01138</name>
</gene>
<feature type="region of interest" description="Disordered" evidence="1">
    <location>
        <begin position="24"/>
        <end position="50"/>
    </location>
</feature>